<proteinExistence type="predicted"/>
<dbReference type="AlphaFoldDB" id="A0A518EYD3"/>
<evidence type="ECO:0008006" key="3">
    <source>
        <dbReference type="Google" id="ProtNLM"/>
    </source>
</evidence>
<gene>
    <name evidence="1" type="ORF">Poly30_46390</name>
</gene>
<reference evidence="1 2" key="1">
    <citation type="submission" date="2019-02" db="EMBL/GenBank/DDBJ databases">
        <title>Deep-cultivation of Planctomycetes and their phenomic and genomic characterization uncovers novel biology.</title>
        <authorList>
            <person name="Wiegand S."/>
            <person name="Jogler M."/>
            <person name="Boedeker C."/>
            <person name="Pinto D."/>
            <person name="Vollmers J."/>
            <person name="Rivas-Marin E."/>
            <person name="Kohn T."/>
            <person name="Peeters S.H."/>
            <person name="Heuer A."/>
            <person name="Rast P."/>
            <person name="Oberbeckmann S."/>
            <person name="Bunk B."/>
            <person name="Jeske O."/>
            <person name="Meyerdierks A."/>
            <person name="Storesund J.E."/>
            <person name="Kallscheuer N."/>
            <person name="Luecker S."/>
            <person name="Lage O.M."/>
            <person name="Pohl T."/>
            <person name="Merkel B.J."/>
            <person name="Hornburger P."/>
            <person name="Mueller R.-W."/>
            <person name="Bruemmer F."/>
            <person name="Labrenz M."/>
            <person name="Spormann A.M."/>
            <person name="Op den Camp H."/>
            <person name="Overmann J."/>
            <person name="Amann R."/>
            <person name="Jetten M.S.M."/>
            <person name="Mascher T."/>
            <person name="Medema M.H."/>
            <person name="Devos D.P."/>
            <person name="Kaster A.-K."/>
            <person name="Ovreas L."/>
            <person name="Rohde M."/>
            <person name="Galperin M.Y."/>
            <person name="Jogler C."/>
        </authorList>
    </citation>
    <scope>NUCLEOTIDE SEQUENCE [LARGE SCALE GENOMIC DNA]</scope>
    <source>
        <strain evidence="1 2">Poly30</strain>
    </source>
</reference>
<dbReference type="OrthoDB" id="274372at2"/>
<dbReference type="EMBL" id="CP036434">
    <property type="protein sequence ID" value="QDV09082.1"/>
    <property type="molecule type" value="Genomic_DNA"/>
</dbReference>
<keyword evidence="2" id="KW-1185">Reference proteome</keyword>
<name>A0A518EYD3_9BACT</name>
<organism evidence="1 2">
    <name type="scientific">Saltatorellus ferox</name>
    <dbReference type="NCBI Taxonomy" id="2528018"/>
    <lineage>
        <taxon>Bacteria</taxon>
        <taxon>Pseudomonadati</taxon>
        <taxon>Planctomycetota</taxon>
        <taxon>Planctomycetia</taxon>
        <taxon>Planctomycetia incertae sedis</taxon>
        <taxon>Saltatorellus</taxon>
    </lineage>
</organism>
<dbReference type="Proteomes" id="UP000320390">
    <property type="component" value="Chromosome"/>
</dbReference>
<protein>
    <recommendedName>
        <fullName evidence="3">Methyltransferase domain protein</fullName>
    </recommendedName>
</protein>
<dbReference type="RefSeq" id="WP_145202854.1">
    <property type="nucleotide sequence ID" value="NZ_CP036434.1"/>
</dbReference>
<dbReference type="SUPFAM" id="SSF53335">
    <property type="entry name" value="S-adenosyl-L-methionine-dependent methyltransferases"/>
    <property type="match status" value="1"/>
</dbReference>
<sequence>MSTSTTSTSTEGFESDWLTLRRDADARARTESTKALLSAVALPGAQKRLSPLDIVDLGSGSGSNALYLMPNLAAAGIHHQRWVLVDSDPDLLDEAMAEIEEETHRVSDAISARLEIETVTCCLDMSTDMDDVPIKGAQLVTSSALLDLVSGHWVTDLSSRLEHFRVGAALMTLVVDGHVEWSPMEPRHDREIMAAFQRDMRRDKGFGPALGADAITTYGRAMVARGNTVQCFDASWILDDLDTELQERYLDDVTKALRGTDVDGALLDEWYERRRRWIDTDESDLVVGHYDILALRAPV</sequence>
<accession>A0A518EYD3</accession>
<evidence type="ECO:0000313" key="2">
    <source>
        <dbReference type="Proteomes" id="UP000320390"/>
    </source>
</evidence>
<dbReference type="Gene3D" id="3.40.50.150">
    <property type="entry name" value="Vaccinia Virus protein VP39"/>
    <property type="match status" value="1"/>
</dbReference>
<dbReference type="InterPro" id="IPR029063">
    <property type="entry name" value="SAM-dependent_MTases_sf"/>
</dbReference>
<evidence type="ECO:0000313" key="1">
    <source>
        <dbReference type="EMBL" id="QDV09082.1"/>
    </source>
</evidence>